<dbReference type="Pfam" id="PF07839">
    <property type="entry name" value="CaM_binding"/>
    <property type="match status" value="1"/>
</dbReference>
<dbReference type="InterPro" id="IPR012417">
    <property type="entry name" value="CaM-bd_dom_pln"/>
</dbReference>
<dbReference type="AlphaFoldDB" id="A0A8J5IMF8"/>
<evidence type="ECO:0000313" key="4">
    <source>
        <dbReference type="Proteomes" id="UP000734854"/>
    </source>
</evidence>
<keyword evidence="4" id="KW-1185">Reference proteome</keyword>
<reference evidence="3 4" key="1">
    <citation type="submission" date="2020-08" db="EMBL/GenBank/DDBJ databases">
        <title>Plant Genome Project.</title>
        <authorList>
            <person name="Zhang R.-G."/>
        </authorList>
    </citation>
    <scope>NUCLEOTIDE SEQUENCE [LARGE SCALE GENOMIC DNA]</scope>
    <source>
        <tissue evidence="3">Rhizome</tissue>
    </source>
</reference>
<name>A0A8J5IMF8_ZINOF</name>
<protein>
    <recommendedName>
        <fullName evidence="2">Calmodulin-binding domain-containing protein</fullName>
    </recommendedName>
</protein>
<organism evidence="3 4">
    <name type="scientific">Zingiber officinale</name>
    <name type="common">Ginger</name>
    <name type="synonym">Amomum zingiber</name>
    <dbReference type="NCBI Taxonomy" id="94328"/>
    <lineage>
        <taxon>Eukaryota</taxon>
        <taxon>Viridiplantae</taxon>
        <taxon>Streptophyta</taxon>
        <taxon>Embryophyta</taxon>
        <taxon>Tracheophyta</taxon>
        <taxon>Spermatophyta</taxon>
        <taxon>Magnoliopsida</taxon>
        <taxon>Liliopsida</taxon>
        <taxon>Zingiberales</taxon>
        <taxon>Zingiberaceae</taxon>
        <taxon>Zingiber</taxon>
    </lineage>
</organism>
<evidence type="ECO:0000256" key="1">
    <source>
        <dbReference type="SAM" id="MobiDB-lite"/>
    </source>
</evidence>
<evidence type="ECO:0000259" key="2">
    <source>
        <dbReference type="SMART" id="SM01054"/>
    </source>
</evidence>
<dbReference type="PANTHER" id="PTHR33923:SF2">
    <property type="entry name" value="CALMODULIN-BINDING PROTEIN-RELATED"/>
    <property type="match status" value="1"/>
</dbReference>
<accession>A0A8J5IMF8</accession>
<feature type="compositionally biased region" description="Basic and acidic residues" evidence="1">
    <location>
        <begin position="624"/>
        <end position="636"/>
    </location>
</feature>
<dbReference type="PANTHER" id="PTHR33923">
    <property type="entry name" value="CALMODULIN-BINDING PROTEIN-RELATED"/>
    <property type="match status" value="1"/>
</dbReference>
<feature type="compositionally biased region" description="Low complexity" evidence="1">
    <location>
        <begin position="98"/>
        <end position="109"/>
    </location>
</feature>
<feature type="compositionally biased region" description="Polar residues" evidence="1">
    <location>
        <begin position="605"/>
        <end position="614"/>
    </location>
</feature>
<comment type="caution">
    <text evidence="3">The sequence shown here is derived from an EMBL/GenBank/DDBJ whole genome shotgun (WGS) entry which is preliminary data.</text>
</comment>
<feature type="compositionally biased region" description="Low complexity" evidence="1">
    <location>
        <begin position="75"/>
        <end position="88"/>
    </location>
</feature>
<sequence length="779" mass="86250">MAQTQTPDELHQPKAQTKKTQSTPDKLRSRSSAAQQNGKGRGGIAKKETAKATSNSSPNYMKPTTCSDARKYPMQVSAQSPAPAAVVKAKNHADHSNSKPSPSSSPSLPVAKYLKTLARKASLRPRRPSMKKIYETSVLSPRRKKVSRATCSSTMTESKFPSVSEVNQGNRVAELTSAVKVCPFNYCSLHGRRHQHLQPLRRLPSARRRSFRTQRRSVKLKRVSSIRRGSFKKGGRNMNSGKMRSIQGSKIAPVIEETNYCFLNEIYKDEFDREISKFLESLEPSEDDTEFSEEEIENFEGAGVYIEIPEIYARISVGGESLEQTSDISSGDACAVGSILTAESEKEPHFCFDDLSGHGELFIKAQELHEFKEMEVRSGERVKCESNDLEESELDNTNHRIEAGDEDIGDCKEEDVVVSGIAVQHGLEESKLVIGDGSHTSKGHSFVAENGEGDNAADIVACFGSEKSQEESELPTDVTSPHHIIFSIVADDAERGDDTAEETDESGSDELEEKNISSESQTIEQVLEDESTSEQNRSVAADDQGSESSNVSHGNKSEQDGFGTDDEDDDTSNKNNGGEDDRTEQSKLAAAEEWPENKEPEISSGYENPDSSLKLTEEDEDDQTSERDQTEHKDVSDGTIFAAICTQNGMITSSEGARCNPSPKLSNKHMARRRSVKWKKDIEMEVLRLINPRAPRFLPLEPDPADEMVDLRHQQRDERKSSETWMIDNALQKAVRKLTPARSKKVALLVEAFETVMSVPIHDFTLKSPTSDLGRPVLA</sequence>
<dbReference type="GO" id="GO:0005516">
    <property type="term" value="F:calmodulin binding"/>
    <property type="evidence" value="ECO:0007669"/>
    <property type="project" value="InterPro"/>
</dbReference>
<feature type="compositionally biased region" description="Polar residues" evidence="1">
    <location>
        <begin position="51"/>
        <end position="67"/>
    </location>
</feature>
<dbReference type="EMBL" id="JACMSC010000001">
    <property type="protein sequence ID" value="KAG6537785.1"/>
    <property type="molecule type" value="Genomic_DNA"/>
</dbReference>
<feature type="compositionally biased region" description="Polar residues" evidence="1">
    <location>
        <begin position="14"/>
        <end position="38"/>
    </location>
</feature>
<evidence type="ECO:0000313" key="3">
    <source>
        <dbReference type="EMBL" id="KAG6537785.1"/>
    </source>
</evidence>
<dbReference type="SMART" id="SM01054">
    <property type="entry name" value="CaM_binding"/>
    <property type="match status" value="1"/>
</dbReference>
<dbReference type="Proteomes" id="UP000734854">
    <property type="component" value="Unassembled WGS sequence"/>
</dbReference>
<feature type="compositionally biased region" description="Acidic residues" evidence="1">
    <location>
        <begin position="499"/>
        <end position="512"/>
    </location>
</feature>
<feature type="domain" description="Calmodulin-binding" evidence="2">
    <location>
        <begin position="647"/>
        <end position="758"/>
    </location>
</feature>
<feature type="region of interest" description="Disordered" evidence="1">
    <location>
        <begin position="1"/>
        <end position="109"/>
    </location>
</feature>
<feature type="region of interest" description="Disordered" evidence="1">
    <location>
        <begin position="489"/>
        <end position="636"/>
    </location>
</feature>
<gene>
    <name evidence="3" type="ORF">ZIOFF_002882</name>
</gene>
<proteinExistence type="predicted"/>
<dbReference type="InterPro" id="IPR044681">
    <property type="entry name" value="PICBP-like"/>
</dbReference>